<keyword evidence="2" id="KW-1185">Reference proteome</keyword>
<evidence type="ECO:0000313" key="2">
    <source>
        <dbReference type="Proteomes" id="UP000316621"/>
    </source>
</evidence>
<gene>
    <name evidence="1" type="ORF">C5167_019911</name>
</gene>
<dbReference type="AlphaFoldDB" id="A0A4Y7IUR8"/>
<dbReference type="EMBL" id="CM010716">
    <property type="protein sequence ID" value="RZC51491.1"/>
    <property type="molecule type" value="Genomic_DNA"/>
</dbReference>
<protein>
    <submittedName>
        <fullName evidence="1">Uncharacterized protein</fullName>
    </submittedName>
</protein>
<dbReference type="Gramene" id="RZC51491">
    <property type="protein sequence ID" value="RZC51491"/>
    <property type="gene ID" value="C5167_019911"/>
</dbReference>
<accession>A0A4Y7IUR8</accession>
<organism evidence="1 2">
    <name type="scientific">Papaver somniferum</name>
    <name type="common">Opium poppy</name>
    <dbReference type="NCBI Taxonomy" id="3469"/>
    <lineage>
        <taxon>Eukaryota</taxon>
        <taxon>Viridiplantae</taxon>
        <taxon>Streptophyta</taxon>
        <taxon>Embryophyta</taxon>
        <taxon>Tracheophyta</taxon>
        <taxon>Spermatophyta</taxon>
        <taxon>Magnoliopsida</taxon>
        <taxon>Ranunculales</taxon>
        <taxon>Papaveraceae</taxon>
        <taxon>Papaveroideae</taxon>
        <taxon>Papaver</taxon>
    </lineage>
</organism>
<reference evidence="1 2" key="1">
    <citation type="journal article" date="2018" name="Science">
        <title>The opium poppy genome and morphinan production.</title>
        <authorList>
            <person name="Guo L."/>
            <person name="Winzer T."/>
            <person name="Yang X."/>
            <person name="Li Y."/>
            <person name="Ning Z."/>
            <person name="He Z."/>
            <person name="Teodor R."/>
            <person name="Lu Y."/>
            <person name="Bowser T.A."/>
            <person name="Graham I.A."/>
            <person name="Ye K."/>
        </authorList>
    </citation>
    <scope>NUCLEOTIDE SEQUENCE [LARGE SCALE GENOMIC DNA]</scope>
    <source>
        <strain evidence="2">cv. HN1</strain>
        <tissue evidence="1">Leaves</tissue>
    </source>
</reference>
<evidence type="ECO:0000313" key="1">
    <source>
        <dbReference type="EMBL" id="RZC51491.1"/>
    </source>
</evidence>
<proteinExistence type="predicted"/>
<name>A0A4Y7IUR8_PAPSO</name>
<dbReference type="Proteomes" id="UP000316621">
    <property type="component" value="Chromosome 2"/>
</dbReference>
<sequence length="59" mass="6436">MGTDLIAAGKSKQTKRTAPKSYDKIAMLVGSVTDDTRVYEVPGMKDHCSVVYKDSKSLN</sequence>